<name>A0A382JLE0_9ZZZZ</name>
<gene>
    <name evidence="1" type="ORF">METZ01_LOCUS265422</name>
</gene>
<reference evidence="1" key="1">
    <citation type="submission" date="2018-05" db="EMBL/GenBank/DDBJ databases">
        <authorList>
            <person name="Lanie J.A."/>
            <person name="Ng W.-L."/>
            <person name="Kazmierczak K.M."/>
            <person name="Andrzejewski T.M."/>
            <person name="Davidsen T.M."/>
            <person name="Wayne K.J."/>
            <person name="Tettelin H."/>
            <person name="Glass J.I."/>
            <person name="Rusch D."/>
            <person name="Podicherti R."/>
            <person name="Tsui H.-C.T."/>
            <person name="Winkler M.E."/>
        </authorList>
    </citation>
    <scope>NUCLEOTIDE SEQUENCE</scope>
</reference>
<accession>A0A382JLE0</accession>
<evidence type="ECO:0000313" key="1">
    <source>
        <dbReference type="EMBL" id="SVC12568.1"/>
    </source>
</evidence>
<sequence>MSDNSGNSGGSHRLKDKQLAEHVAENRSYWDSMASDWVGAGQRSWQQDSPTWGIW</sequence>
<feature type="non-terminal residue" evidence="1">
    <location>
        <position position="55"/>
    </location>
</feature>
<protein>
    <submittedName>
        <fullName evidence="1">Uncharacterized protein</fullName>
    </submittedName>
</protein>
<dbReference type="EMBL" id="UINC01074906">
    <property type="protein sequence ID" value="SVC12568.1"/>
    <property type="molecule type" value="Genomic_DNA"/>
</dbReference>
<proteinExistence type="predicted"/>
<organism evidence="1">
    <name type="scientific">marine metagenome</name>
    <dbReference type="NCBI Taxonomy" id="408172"/>
    <lineage>
        <taxon>unclassified sequences</taxon>
        <taxon>metagenomes</taxon>
        <taxon>ecological metagenomes</taxon>
    </lineage>
</organism>
<dbReference type="AlphaFoldDB" id="A0A382JLE0"/>